<dbReference type="RefSeq" id="WP_082019235.1">
    <property type="nucleotide sequence ID" value="NZ_CP108528.1"/>
</dbReference>
<evidence type="ECO:0000313" key="2">
    <source>
        <dbReference type="EMBL" id="TFI01327.1"/>
    </source>
</evidence>
<sequence>MENENTPPAEYEIDAPAWQALSQRTDLFSYGYGNAIAIFVAQLRMGIEDAETFAADAVTDGGNDKKCDLVFVNRERETLVIAQAYANSKPKRANSGPANKASDLNTAVSWVLSGPLDSLPGNLKPAAAEARALINEGRVNSLEIWSVHNCPESKNIQTELDQVANTANNILSSEAYTDGHAQISSIRAIEYGVNTINNLYLGTRTPISVTKSFVFNIEGGYETKGDAWTAYNTSIRLSELRNLWAEYQTELLAPNIREYLGVRQSKSNINFGIKNTARNTPKDFYIFNNGITAMVNGFTPATDGKSVEINGIGIVNGGQTTGSIGTLSKNDSLGLSEAFVQIRFVSSTDHNIFEQVVRFNNTQNKIEAKDFRSNDPIQERLRTEFESIPNAQYKGARRGGSVNAIRRDRATLSDNSVAQSLASFHGDPNAAYNELRTIWDSDHVYSKYFNDKLTARHVVFCYSLLKSVEAAKQSVVSIPPGDRTKTVESRAEFFRSRGSVHLLTGAIGSCVDTLLDFAVVDSFKLNFGATSPEDAKLLWDPVVDFCMRAVGKLEPATDRGMRSNEVVRDAYKEFEMMIDMTKEYAWDSFEQFRENVINK</sequence>
<name>A0AAX2SEJ8_KOCRH</name>
<dbReference type="Pfam" id="PF10592">
    <property type="entry name" value="AIPR"/>
    <property type="match status" value="1"/>
</dbReference>
<comment type="caution">
    <text evidence="2">The sequence shown here is derived from an EMBL/GenBank/DDBJ whole genome shotgun (WGS) entry which is preliminary data.</text>
</comment>
<proteinExistence type="predicted"/>
<accession>A0AAX2SEJ8</accession>
<protein>
    <recommendedName>
        <fullName evidence="1">Abortive phage infection protein C-terminal domain-containing protein</fullName>
    </recommendedName>
</protein>
<evidence type="ECO:0000259" key="1">
    <source>
        <dbReference type="Pfam" id="PF10592"/>
    </source>
</evidence>
<evidence type="ECO:0000313" key="3">
    <source>
        <dbReference type="Proteomes" id="UP000298017"/>
    </source>
</evidence>
<dbReference type="InterPro" id="IPR018891">
    <property type="entry name" value="AIPR_C"/>
</dbReference>
<gene>
    <name evidence="2" type="ORF">E4P33_07155</name>
</gene>
<feature type="domain" description="Abortive phage infection protein C-terminal" evidence="1">
    <location>
        <begin position="252"/>
        <end position="461"/>
    </location>
</feature>
<dbReference type="Proteomes" id="UP000298017">
    <property type="component" value="Unassembled WGS sequence"/>
</dbReference>
<dbReference type="AlphaFoldDB" id="A0AAX2SEJ8"/>
<dbReference type="EMBL" id="SPNK01000006">
    <property type="protein sequence ID" value="TFI01327.1"/>
    <property type="molecule type" value="Genomic_DNA"/>
</dbReference>
<organism evidence="2 3">
    <name type="scientific">Kocuria rhizophila</name>
    <dbReference type="NCBI Taxonomy" id="72000"/>
    <lineage>
        <taxon>Bacteria</taxon>
        <taxon>Bacillati</taxon>
        <taxon>Actinomycetota</taxon>
        <taxon>Actinomycetes</taxon>
        <taxon>Micrococcales</taxon>
        <taxon>Micrococcaceae</taxon>
        <taxon>Kocuria</taxon>
    </lineage>
</organism>
<keyword evidence="3" id="KW-1185">Reference proteome</keyword>
<dbReference type="GeneID" id="93231956"/>
<reference evidence="2 3" key="1">
    <citation type="submission" date="2019-03" db="EMBL/GenBank/DDBJ databases">
        <title>Genome Sequencing and Assembly of Various Microbes Isolated from Alder Root Nodule.</title>
        <authorList>
            <person name="Swanson E."/>
            <person name="Sevigny J.L."/>
            <person name="Pesce C."/>
            <person name="Davis I."/>
            <person name="Kleiner V."/>
            <person name="Tisa L."/>
        </authorList>
    </citation>
    <scope>NUCLEOTIDE SEQUENCE [LARGE SCALE GENOMIC DNA]</scope>
    <source>
        <strain evidence="2 3">4R-31</strain>
    </source>
</reference>